<evidence type="ECO:0000259" key="1">
    <source>
        <dbReference type="Pfam" id="PF13360"/>
    </source>
</evidence>
<dbReference type="Proteomes" id="UP001178507">
    <property type="component" value="Unassembled WGS sequence"/>
</dbReference>
<dbReference type="InterPro" id="IPR002372">
    <property type="entry name" value="PQQ_rpt_dom"/>
</dbReference>
<dbReference type="InterPro" id="IPR011047">
    <property type="entry name" value="Quinoprotein_ADH-like_sf"/>
</dbReference>
<keyword evidence="3" id="KW-1185">Reference proteome</keyword>
<reference evidence="2" key="1">
    <citation type="submission" date="2023-08" db="EMBL/GenBank/DDBJ databases">
        <authorList>
            <person name="Chen Y."/>
            <person name="Shah S."/>
            <person name="Dougan E. K."/>
            <person name="Thang M."/>
            <person name="Chan C."/>
        </authorList>
    </citation>
    <scope>NUCLEOTIDE SEQUENCE</scope>
</reference>
<evidence type="ECO:0000313" key="2">
    <source>
        <dbReference type="EMBL" id="CAJ1394730.1"/>
    </source>
</evidence>
<sequence>PGRSYTGDSQTLMVANDTLILPQSVHNPGGNNAMMAISTKDGSFLWDYVGDELIWNFSPAYPGDETLVVGSGCGTVYRIAFGGKLLWKAGVQSGSPIFCGTGGAALGPNGVIYHEYNTLDDNSLQAALGIIKGNTSGITGHLAAYRLSDGQKLWQKEFGPRYLGMQYPSVGRLGPSGPLAVVVAVGENPGTPVVMEKEERARYLADPEYRKKMGVPTFVNAVVALDAESGDQLWRFEEEPWNHFGAAGDEERVPEFKDSIENPICLPDLQGIPVINSYDGTVYAASAHAGNLTAIRDLNGDGIIQESETKVFSPGIAFLNSPSWAPGMGVVAPCWGPMYVFKS</sequence>
<name>A0AA36N1C9_9DINO</name>
<dbReference type="InterPro" id="IPR015943">
    <property type="entry name" value="WD40/YVTN_repeat-like_dom_sf"/>
</dbReference>
<gene>
    <name evidence="2" type="ORF">EVOR1521_LOCUS19324</name>
</gene>
<feature type="non-terminal residue" evidence="2">
    <location>
        <position position="1"/>
    </location>
</feature>
<comment type="caution">
    <text evidence="2">The sequence shown here is derived from an EMBL/GenBank/DDBJ whole genome shotgun (WGS) entry which is preliminary data.</text>
</comment>
<dbReference type="Pfam" id="PF13360">
    <property type="entry name" value="PQQ_2"/>
    <property type="match status" value="1"/>
</dbReference>
<accession>A0AA36N1C9</accession>
<feature type="domain" description="Pyrrolo-quinoline quinone repeat" evidence="1">
    <location>
        <begin position="140"/>
        <end position="302"/>
    </location>
</feature>
<evidence type="ECO:0000313" key="3">
    <source>
        <dbReference type="Proteomes" id="UP001178507"/>
    </source>
</evidence>
<dbReference type="AlphaFoldDB" id="A0AA36N1C9"/>
<dbReference type="SUPFAM" id="SSF50998">
    <property type="entry name" value="Quinoprotein alcohol dehydrogenase-like"/>
    <property type="match status" value="1"/>
</dbReference>
<dbReference type="Gene3D" id="2.130.10.10">
    <property type="entry name" value="YVTN repeat-like/Quinoprotein amine dehydrogenase"/>
    <property type="match status" value="1"/>
</dbReference>
<organism evidence="2 3">
    <name type="scientific">Effrenium voratum</name>
    <dbReference type="NCBI Taxonomy" id="2562239"/>
    <lineage>
        <taxon>Eukaryota</taxon>
        <taxon>Sar</taxon>
        <taxon>Alveolata</taxon>
        <taxon>Dinophyceae</taxon>
        <taxon>Suessiales</taxon>
        <taxon>Symbiodiniaceae</taxon>
        <taxon>Effrenium</taxon>
    </lineage>
</organism>
<protein>
    <recommendedName>
        <fullName evidence="1">Pyrrolo-quinoline quinone repeat domain-containing protein</fullName>
    </recommendedName>
</protein>
<proteinExistence type="predicted"/>
<dbReference type="EMBL" id="CAUJNA010002935">
    <property type="protein sequence ID" value="CAJ1394730.1"/>
    <property type="molecule type" value="Genomic_DNA"/>
</dbReference>